<dbReference type="STRING" id="1802206.A3D35_01545"/>
<organism evidence="2 3">
    <name type="scientific">Candidatus Staskawiczbacteria bacterium RIFCSPHIGHO2_02_FULL_34_9</name>
    <dbReference type="NCBI Taxonomy" id="1802206"/>
    <lineage>
        <taxon>Bacteria</taxon>
        <taxon>Candidatus Staskawicziibacteriota</taxon>
    </lineage>
</organism>
<dbReference type="Proteomes" id="UP000176421">
    <property type="component" value="Unassembled WGS sequence"/>
</dbReference>
<protein>
    <submittedName>
        <fullName evidence="2">Uncharacterized protein</fullName>
    </submittedName>
</protein>
<comment type="caution">
    <text evidence="2">The sequence shown here is derived from an EMBL/GenBank/DDBJ whole genome shotgun (WGS) entry which is preliminary data.</text>
</comment>
<name>A0A1G2HXA2_9BACT</name>
<gene>
    <name evidence="2" type="ORF">A3D35_01545</name>
</gene>
<evidence type="ECO:0000313" key="2">
    <source>
        <dbReference type="EMBL" id="OGZ67097.1"/>
    </source>
</evidence>
<evidence type="ECO:0000313" key="3">
    <source>
        <dbReference type="Proteomes" id="UP000176421"/>
    </source>
</evidence>
<dbReference type="AlphaFoldDB" id="A0A1G2HXA2"/>
<reference evidence="2 3" key="1">
    <citation type="journal article" date="2016" name="Nat. Commun.">
        <title>Thousands of microbial genomes shed light on interconnected biogeochemical processes in an aquifer system.</title>
        <authorList>
            <person name="Anantharaman K."/>
            <person name="Brown C.T."/>
            <person name="Hug L.A."/>
            <person name="Sharon I."/>
            <person name="Castelle C.J."/>
            <person name="Probst A.J."/>
            <person name="Thomas B.C."/>
            <person name="Singh A."/>
            <person name="Wilkins M.J."/>
            <person name="Karaoz U."/>
            <person name="Brodie E.L."/>
            <person name="Williams K.H."/>
            <person name="Hubbard S.S."/>
            <person name="Banfield J.F."/>
        </authorList>
    </citation>
    <scope>NUCLEOTIDE SEQUENCE [LARGE SCALE GENOMIC DNA]</scope>
</reference>
<proteinExistence type="predicted"/>
<feature type="region of interest" description="Disordered" evidence="1">
    <location>
        <begin position="367"/>
        <end position="390"/>
    </location>
</feature>
<evidence type="ECO:0000256" key="1">
    <source>
        <dbReference type="SAM" id="MobiDB-lite"/>
    </source>
</evidence>
<dbReference type="EMBL" id="MHOS01000044">
    <property type="protein sequence ID" value="OGZ67097.1"/>
    <property type="molecule type" value="Genomic_DNA"/>
</dbReference>
<feature type="compositionally biased region" description="Low complexity" evidence="1">
    <location>
        <begin position="368"/>
        <end position="379"/>
    </location>
</feature>
<sequence>MDKFIKSNWFKVAIIVILLFNPFFRIDASNYKVFVVKEIIDYDKLLVTDDYSQYIVDLGFGCSTYSLYAGSVILIDTYFSPSFYDDVIIKTAYGTDTCTISDSEEVNLKRYFVESVIDSKDEIIVEDNISNRYLVEYGIGCLSMWRYESKYIDIDIGGSFLDGISDQIYLFDSDDDCKVWDADELSGGGTGSYAPPSNLTKTCPINSSLVGTGCFCNDGYVANGSVCITYSQACQNQYGTNTNGDKTNCYCNAGYQWNSPRTACVQITCLANSFISDGQCKCNFGYIIQNGSCVNHTTICKNQFGEDSYGDGTNCYCSIGAQWNSTKTTCIKIGAAIPVTTTTEKTAKEAVKETKGEKQLKQTENIKQEQNNQEIQNTESIESEQEENKSYLKVKEEKRNNESFISWSKIFNSIKNFWKSIFK</sequence>
<accession>A0A1G2HXA2</accession>